<dbReference type="Pfam" id="PF00293">
    <property type="entry name" value="NUDIX"/>
    <property type="match status" value="1"/>
</dbReference>
<evidence type="ECO:0000256" key="4">
    <source>
        <dbReference type="RuleBase" id="RU003476"/>
    </source>
</evidence>
<evidence type="ECO:0000256" key="1">
    <source>
        <dbReference type="ARBA" id="ARBA00001946"/>
    </source>
</evidence>
<dbReference type="AlphaFoldDB" id="A0A1C4V844"/>
<keyword evidence="3 4" id="KW-0378">Hydrolase</keyword>
<reference evidence="6 7" key="1">
    <citation type="submission" date="2016-06" db="EMBL/GenBank/DDBJ databases">
        <authorList>
            <person name="Kjaerup R.B."/>
            <person name="Dalgaard T.S."/>
            <person name="Juul-Madsen H.R."/>
        </authorList>
    </citation>
    <scope>NUCLEOTIDE SEQUENCE [LARGE SCALE GENOMIC DNA]</scope>
    <source>
        <strain evidence="6 7">DSM 45626</strain>
    </source>
</reference>
<protein>
    <submittedName>
        <fullName evidence="6">ADP-ribose pyrophosphatase YjhB, NUDIX family</fullName>
    </submittedName>
</protein>
<dbReference type="Gene3D" id="3.90.79.10">
    <property type="entry name" value="Nucleoside Triphosphate Pyrophosphohydrolase"/>
    <property type="match status" value="1"/>
</dbReference>
<feature type="domain" description="Nudix hydrolase" evidence="5">
    <location>
        <begin position="1"/>
        <end position="129"/>
    </location>
</feature>
<name>A0A1C4V844_9ACTN</name>
<evidence type="ECO:0000256" key="3">
    <source>
        <dbReference type="ARBA" id="ARBA00022801"/>
    </source>
</evidence>
<accession>A0A1C4V844</accession>
<evidence type="ECO:0000259" key="5">
    <source>
        <dbReference type="PROSITE" id="PS51462"/>
    </source>
</evidence>
<dbReference type="SUPFAM" id="SSF55811">
    <property type="entry name" value="Nudix"/>
    <property type="match status" value="1"/>
</dbReference>
<evidence type="ECO:0000313" key="6">
    <source>
        <dbReference type="EMBL" id="SCE79955.1"/>
    </source>
</evidence>
<dbReference type="RefSeq" id="WP_256091832.1">
    <property type="nucleotide sequence ID" value="NZ_FMCW01000007.1"/>
</dbReference>
<sequence>MIEIACVLLVDRGGRVLLQLRDGNAPRHPNVWALPGGHREPGETVDQTALRELREETGLGPASALRLYAVQDGLESDRVKHYFWAGTTARQEDVVLGEGAAMLFVAPDELIDGRPYTPGTAEVLARFLAAEEYAAARRSAGG</sequence>
<comment type="cofactor">
    <cofactor evidence="1">
        <name>Mg(2+)</name>
        <dbReference type="ChEBI" id="CHEBI:18420"/>
    </cofactor>
</comment>
<dbReference type="PANTHER" id="PTHR43046:SF14">
    <property type="entry name" value="MUTT_NUDIX FAMILY PROTEIN"/>
    <property type="match status" value="1"/>
</dbReference>
<dbReference type="InterPro" id="IPR015797">
    <property type="entry name" value="NUDIX_hydrolase-like_dom_sf"/>
</dbReference>
<dbReference type="CDD" id="cd18882">
    <property type="entry name" value="NUDIX_Hydrolase"/>
    <property type="match status" value="1"/>
</dbReference>
<dbReference type="EMBL" id="FMCW01000007">
    <property type="protein sequence ID" value="SCE79955.1"/>
    <property type="molecule type" value="Genomic_DNA"/>
</dbReference>
<dbReference type="InterPro" id="IPR020476">
    <property type="entry name" value="Nudix_hydrolase"/>
</dbReference>
<dbReference type="InterPro" id="IPR020084">
    <property type="entry name" value="NUDIX_hydrolase_CS"/>
</dbReference>
<organism evidence="6 7">
    <name type="scientific">Micromonospora haikouensis</name>
    <dbReference type="NCBI Taxonomy" id="686309"/>
    <lineage>
        <taxon>Bacteria</taxon>
        <taxon>Bacillati</taxon>
        <taxon>Actinomycetota</taxon>
        <taxon>Actinomycetes</taxon>
        <taxon>Micromonosporales</taxon>
        <taxon>Micromonosporaceae</taxon>
        <taxon>Micromonospora</taxon>
    </lineage>
</organism>
<dbReference type="PROSITE" id="PS00893">
    <property type="entry name" value="NUDIX_BOX"/>
    <property type="match status" value="1"/>
</dbReference>
<dbReference type="PANTHER" id="PTHR43046">
    <property type="entry name" value="GDP-MANNOSE MANNOSYL HYDROLASE"/>
    <property type="match status" value="1"/>
</dbReference>
<gene>
    <name evidence="6" type="ORF">GA0070558_10794</name>
</gene>
<evidence type="ECO:0000256" key="2">
    <source>
        <dbReference type="ARBA" id="ARBA00005582"/>
    </source>
</evidence>
<comment type="similarity">
    <text evidence="2 4">Belongs to the Nudix hydrolase family.</text>
</comment>
<dbReference type="InterPro" id="IPR000086">
    <property type="entry name" value="NUDIX_hydrolase_dom"/>
</dbReference>
<dbReference type="GO" id="GO:0016787">
    <property type="term" value="F:hydrolase activity"/>
    <property type="evidence" value="ECO:0007669"/>
    <property type="project" value="UniProtKB-KW"/>
</dbReference>
<dbReference type="Proteomes" id="UP000199375">
    <property type="component" value="Unassembled WGS sequence"/>
</dbReference>
<dbReference type="PRINTS" id="PR00502">
    <property type="entry name" value="NUDIXFAMILY"/>
</dbReference>
<dbReference type="PROSITE" id="PS51462">
    <property type="entry name" value="NUDIX"/>
    <property type="match status" value="1"/>
</dbReference>
<evidence type="ECO:0000313" key="7">
    <source>
        <dbReference type="Proteomes" id="UP000199375"/>
    </source>
</evidence>
<proteinExistence type="inferred from homology"/>